<dbReference type="SMART" id="SM00331">
    <property type="entry name" value="PP2C_SIG"/>
    <property type="match status" value="1"/>
</dbReference>
<name>A0A4Q7V051_PSEST</name>
<dbReference type="RefSeq" id="WP_130291907.1">
    <property type="nucleotide sequence ID" value="NZ_SHKL01000001.1"/>
</dbReference>
<dbReference type="SMART" id="SM00065">
    <property type="entry name" value="GAF"/>
    <property type="match status" value="1"/>
</dbReference>
<keyword evidence="4" id="KW-1185">Reference proteome</keyword>
<dbReference type="InterPro" id="IPR029016">
    <property type="entry name" value="GAF-like_dom_sf"/>
</dbReference>
<evidence type="ECO:0000256" key="1">
    <source>
        <dbReference type="ARBA" id="ARBA00022801"/>
    </source>
</evidence>
<evidence type="ECO:0000313" key="4">
    <source>
        <dbReference type="Proteomes" id="UP000291591"/>
    </source>
</evidence>
<proteinExistence type="predicted"/>
<comment type="caution">
    <text evidence="3">The sequence shown here is derived from an EMBL/GenBank/DDBJ whole genome shotgun (WGS) entry which is preliminary data.</text>
</comment>
<dbReference type="PANTHER" id="PTHR43156">
    <property type="entry name" value="STAGE II SPORULATION PROTEIN E-RELATED"/>
    <property type="match status" value="1"/>
</dbReference>
<feature type="domain" description="PPM-type phosphatase" evidence="2">
    <location>
        <begin position="208"/>
        <end position="430"/>
    </location>
</feature>
<gene>
    <name evidence="3" type="ORF">EV383_4738</name>
</gene>
<keyword evidence="1" id="KW-0378">Hydrolase</keyword>
<accession>A0A4Q7V051</accession>
<dbReference type="Pfam" id="PF01590">
    <property type="entry name" value="GAF"/>
    <property type="match status" value="1"/>
</dbReference>
<dbReference type="SUPFAM" id="SSF55781">
    <property type="entry name" value="GAF domain-like"/>
    <property type="match status" value="1"/>
</dbReference>
<dbReference type="AlphaFoldDB" id="A0A4Q7V051"/>
<dbReference type="InterPro" id="IPR001932">
    <property type="entry name" value="PPM-type_phosphatase-like_dom"/>
</dbReference>
<dbReference type="InterPro" id="IPR003018">
    <property type="entry name" value="GAF"/>
</dbReference>
<dbReference type="Gene3D" id="3.60.40.10">
    <property type="entry name" value="PPM-type phosphatase domain"/>
    <property type="match status" value="1"/>
</dbReference>
<dbReference type="InterPro" id="IPR052016">
    <property type="entry name" value="Bact_Sigma-Reg"/>
</dbReference>
<organism evidence="3 4">
    <name type="scientific">Pseudonocardia sediminis</name>
    <dbReference type="NCBI Taxonomy" id="1397368"/>
    <lineage>
        <taxon>Bacteria</taxon>
        <taxon>Bacillati</taxon>
        <taxon>Actinomycetota</taxon>
        <taxon>Actinomycetes</taxon>
        <taxon>Pseudonocardiales</taxon>
        <taxon>Pseudonocardiaceae</taxon>
        <taxon>Pseudonocardia</taxon>
    </lineage>
</organism>
<protein>
    <submittedName>
        <fullName evidence="3">Serine phosphatase RsbU (Regulator of sigma subunit)</fullName>
    </submittedName>
</protein>
<dbReference type="PANTHER" id="PTHR43156:SF2">
    <property type="entry name" value="STAGE II SPORULATION PROTEIN E"/>
    <property type="match status" value="1"/>
</dbReference>
<evidence type="ECO:0000259" key="2">
    <source>
        <dbReference type="PROSITE" id="PS51746"/>
    </source>
</evidence>
<reference evidence="3 4" key="1">
    <citation type="submission" date="2019-02" db="EMBL/GenBank/DDBJ databases">
        <title>Sequencing the genomes of 1000 actinobacteria strains.</title>
        <authorList>
            <person name="Klenk H.-P."/>
        </authorList>
    </citation>
    <scope>NUCLEOTIDE SEQUENCE [LARGE SCALE GENOMIC DNA]</scope>
    <source>
        <strain evidence="3 4">DSM 45779</strain>
    </source>
</reference>
<dbReference type="PROSITE" id="PS51746">
    <property type="entry name" value="PPM_2"/>
    <property type="match status" value="1"/>
</dbReference>
<evidence type="ECO:0000313" key="3">
    <source>
        <dbReference type="EMBL" id="RZT87812.1"/>
    </source>
</evidence>
<sequence length="432" mass="44540">MRESGVRSADRVAAVQGTRLMDTGPEEAFNRLTRLASVVLGTPMVAFTVVDDVRSFLKGTPDPAVLVGADGTFETPIKEAACQVVVDTGEEVCVGDVGTDPRLRDLPQIRAFGAASWIGVPVRDEQGHVLGNLCAMDSVVRDWTHQHREALHSLALAAAAEITLRRALRDTQVHSLVAALQADRSADLARTLQQSLVPVSPPQQPGVEIGARFVPGGTGVEVMGDFYDVVPAGDGFGIVVGDVCGKGAPAARTTAMARSAVRTAAHSDADPAHVLGTVNEVLHVWFAGRTSFVTAVYATFLRPADPGTGPWRVTVASAGHPPAFTVGGRGGVGQLGGGGRVLGVGAESMITTETLDLYPGDSLVLYTDGVCEARPPGSHSQFEETGAADALARTRPGASAAAITDALVDAAVAHSGGTVGDDTGVVVVRIAP</sequence>
<dbReference type="EMBL" id="SHKL01000001">
    <property type="protein sequence ID" value="RZT87812.1"/>
    <property type="molecule type" value="Genomic_DNA"/>
</dbReference>
<dbReference type="Pfam" id="PF07228">
    <property type="entry name" value="SpoIIE"/>
    <property type="match status" value="1"/>
</dbReference>
<dbReference type="InterPro" id="IPR036457">
    <property type="entry name" value="PPM-type-like_dom_sf"/>
</dbReference>
<dbReference type="SUPFAM" id="SSF81606">
    <property type="entry name" value="PP2C-like"/>
    <property type="match status" value="1"/>
</dbReference>
<dbReference type="Gene3D" id="3.30.450.40">
    <property type="match status" value="1"/>
</dbReference>
<dbReference type="GO" id="GO:0016791">
    <property type="term" value="F:phosphatase activity"/>
    <property type="evidence" value="ECO:0007669"/>
    <property type="project" value="TreeGrafter"/>
</dbReference>
<dbReference type="Proteomes" id="UP000291591">
    <property type="component" value="Unassembled WGS sequence"/>
</dbReference>
<dbReference type="OrthoDB" id="5241041at2"/>